<sequence>MSVASQNPHARSYSNPKSSRLTWNERIDSGEIVALEVGPRSIREQILISQKVAIRFSHLWKQHIETGVLGSAPSTTIQMHLSHPDVVNPLVYILTNYRGPETLHKSTKQLSAQDKNIRDLDLRPCSKWETLIAVAALFDVILSLSDIVDIATSKRLVFLLKEDTGTAQSITCKIVSSIWQIPEQTHMDRLKI</sequence>
<protein>
    <submittedName>
        <fullName evidence="1">Uncharacterized protein</fullName>
    </submittedName>
</protein>
<accession>A0A2J6RH18</accession>
<proteinExistence type="predicted"/>
<reference evidence="1 2" key="1">
    <citation type="submission" date="2016-04" db="EMBL/GenBank/DDBJ databases">
        <title>A degradative enzymes factory behind the ericoid mycorrhizal symbiosis.</title>
        <authorList>
            <consortium name="DOE Joint Genome Institute"/>
            <person name="Martino E."/>
            <person name="Morin E."/>
            <person name="Grelet G."/>
            <person name="Kuo A."/>
            <person name="Kohler A."/>
            <person name="Daghino S."/>
            <person name="Barry K."/>
            <person name="Choi C."/>
            <person name="Cichocki N."/>
            <person name="Clum A."/>
            <person name="Copeland A."/>
            <person name="Hainaut M."/>
            <person name="Haridas S."/>
            <person name="Labutti K."/>
            <person name="Lindquist E."/>
            <person name="Lipzen A."/>
            <person name="Khouja H.-R."/>
            <person name="Murat C."/>
            <person name="Ohm R."/>
            <person name="Olson A."/>
            <person name="Spatafora J."/>
            <person name="Veneault-Fourrey C."/>
            <person name="Henrissat B."/>
            <person name="Grigoriev I."/>
            <person name="Martin F."/>
            <person name="Perotto S."/>
        </authorList>
    </citation>
    <scope>NUCLEOTIDE SEQUENCE [LARGE SCALE GENOMIC DNA]</scope>
    <source>
        <strain evidence="1 2">F</strain>
    </source>
</reference>
<evidence type="ECO:0000313" key="2">
    <source>
        <dbReference type="Proteomes" id="UP000235786"/>
    </source>
</evidence>
<keyword evidence="2" id="KW-1185">Reference proteome</keyword>
<gene>
    <name evidence="1" type="ORF">L207DRAFT_530778</name>
</gene>
<dbReference type="Proteomes" id="UP000235786">
    <property type="component" value="Unassembled WGS sequence"/>
</dbReference>
<evidence type="ECO:0000313" key="1">
    <source>
        <dbReference type="EMBL" id="PMD37812.1"/>
    </source>
</evidence>
<dbReference type="AlphaFoldDB" id="A0A2J6RH18"/>
<name>A0A2J6RH18_HYAVF</name>
<dbReference type="EMBL" id="KZ613948">
    <property type="protein sequence ID" value="PMD37812.1"/>
    <property type="molecule type" value="Genomic_DNA"/>
</dbReference>
<organism evidence="1 2">
    <name type="scientific">Hyaloscypha variabilis (strain UAMH 11265 / GT02V1 / F)</name>
    <name type="common">Meliniomyces variabilis</name>
    <dbReference type="NCBI Taxonomy" id="1149755"/>
    <lineage>
        <taxon>Eukaryota</taxon>
        <taxon>Fungi</taxon>
        <taxon>Dikarya</taxon>
        <taxon>Ascomycota</taxon>
        <taxon>Pezizomycotina</taxon>
        <taxon>Leotiomycetes</taxon>
        <taxon>Helotiales</taxon>
        <taxon>Hyaloscyphaceae</taxon>
        <taxon>Hyaloscypha</taxon>
        <taxon>Hyaloscypha variabilis</taxon>
    </lineage>
</organism>